<evidence type="ECO:0000313" key="7">
    <source>
        <dbReference type="Proteomes" id="UP000192578"/>
    </source>
</evidence>
<evidence type="ECO:0000313" key="6">
    <source>
        <dbReference type="EMBL" id="OQV12416.1"/>
    </source>
</evidence>
<evidence type="ECO:0000256" key="2">
    <source>
        <dbReference type="ARBA" id="ARBA00022692"/>
    </source>
</evidence>
<dbReference type="Gene3D" id="3.40.50.2300">
    <property type="match status" value="1"/>
</dbReference>
<dbReference type="Proteomes" id="UP000192578">
    <property type="component" value="Unassembled WGS sequence"/>
</dbReference>
<protein>
    <recommendedName>
        <fullName evidence="5">Receptor ligand binding region domain-containing protein</fullName>
    </recommendedName>
</protein>
<evidence type="ECO:0000259" key="5">
    <source>
        <dbReference type="Pfam" id="PF01094"/>
    </source>
</evidence>
<keyword evidence="2" id="KW-0812">Transmembrane</keyword>
<evidence type="ECO:0000256" key="4">
    <source>
        <dbReference type="ARBA" id="ARBA00023136"/>
    </source>
</evidence>
<sequence>MTTGLTFAMLYRRCGAGTLDIEVIIPALVSTKVMGALRFVGPAFQTALEEVKRDYPSLNMSQTFVITTDNVEEYKALNTVHVSYANAFLAGCTNSIAGQQEFAKGENKVLMTSSITSAYQTDKSSFPTLLSSVITQSSPIFLATFMKLIQLYQWDHVTIVTEIGGINRAYESVAQGIYRLLSSATPQIPVTFVPVSLTGPVSSSVLNNILDRFAASSRVMILVADSLPANKLLVNLFCSS</sequence>
<gene>
    <name evidence="6" type="ORF">BV898_13292</name>
</gene>
<dbReference type="InterPro" id="IPR001828">
    <property type="entry name" value="ANF_lig-bd_rcpt"/>
</dbReference>
<dbReference type="SUPFAM" id="SSF53822">
    <property type="entry name" value="Periplasmic binding protein-like I"/>
    <property type="match status" value="1"/>
</dbReference>
<evidence type="ECO:0000256" key="3">
    <source>
        <dbReference type="ARBA" id="ARBA00022989"/>
    </source>
</evidence>
<name>A0A1W0WB17_HYPEX</name>
<evidence type="ECO:0000256" key="1">
    <source>
        <dbReference type="ARBA" id="ARBA00004370"/>
    </source>
</evidence>
<reference evidence="7" key="1">
    <citation type="submission" date="2017-01" db="EMBL/GenBank/DDBJ databases">
        <title>Comparative genomics of anhydrobiosis in the tardigrade Hypsibius dujardini.</title>
        <authorList>
            <person name="Yoshida Y."/>
            <person name="Koutsovoulos G."/>
            <person name="Laetsch D."/>
            <person name="Stevens L."/>
            <person name="Kumar S."/>
            <person name="Horikawa D."/>
            <person name="Ishino K."/>
            <person name="Komine S."/>
            <person name="Tomita M."/>
            <person name="Blaxter M."/>
            <person name="Arakawa K."/>
        </authorList>
    </citation>
    <scope>NUCLEOTIDE SEQUENCE [LARGE SCALE GENOMIC DNA]</scope>
    <source>
        <strain evidence="7">Z151</strain>
    </source>
</reference>
<comment type="caution">
    <text evidence="6">The sequence shown here is derived from an EMBL/GenBank/DDBJ whole genome shotgun (WGS) entry which is preliminary data.</text>
</comment>
<dbReference type="AlphaFoldDB" id="A0A1W0WB17"/>
<organism evidence="6 7">
    <name type="scientific">Hypsibius exemplaris</name>
    <name type="common">Freshwater tardigrade</name>
    <dbReference type="NCBI Taxonomy" id="2072580"/>
    <lineage>
        <taxon>Eukaryota</taxon>
        <taxon>Metazoa</taxon>
        <taxon>Ecdysozoa</taxon>
        <taxon>Tardigrada</taxon>
        <taxon>Eutardigrada</taxon>
        <taxon>Parachela</taxon>
        <taxon>Hypsibioidea</taxon>
        <taxon>Hypsibiidae</taxon>
        <taxon>Hypsibius</taxon>
    </lineage>
</organism>
<feature type="domain" description="Receptor ligand binding region" evidence="5">
    <location>
        <begin position="41"/>
        <end position="233"/>
    </location>
</feature>
<dbReference type="GO" id="GO:0016020">
    <property type="term" value="C:membrane"/>
    <property type="evidence" value="ECO:0007669"/>
    <property type="project" value="UniProtKB-SubCell"/>
</dbReference>
<dbReference type="EMBL" id="MTYJ01000145">
    <property type="protein sequence ID" value="OQV12416.1"/>
    <property type="molecule type" value="Genomic_DNA"/>
</dbReference>
<comment type="subcellular location">
    <subcellularLocation>
        <location evidence="1">Membrane</location>
    </subcellularLocation>
</comment>
<dbReference type="Pfam" id="PF01094">
    <property type="entry name" value="ANF_receptor"/>
    <property type="match status" value="1"/>
</dbReference>
<dbReference type="InterPro" id="IPR028082">
    <property type="entry name" value="Peripla_BP_I"/>
</dbReference>
<keyword evidence="3" id="KW-1133">Transmembrane helix</keyword>
<keyword evidence="4" id="KW-0472">Membrane</keyword>
<keyword evidence="7" id="KW-1185">Reference proteome</keyword>
<proteinExistence type="predicted"/>
<accession>A0A1W0WB17</accession>